<protein>
    <submittedName>
        <fullName evidence="3">Cytochrome c family protein</fullName>
    </submittedName>
</protein>
<evidence type="ECO:0000259" key="2">
    <source>
        <dbReference type="Pfam" id="PF09699"/>
    </source>
</evidence>
<dbReference type="Pfam" id="PF09699">
    <property type="entry name" value="Paired_CXXCH_1"/>
    <property type="match status" value="1"/>
</dbReference>
<dbReference type="InterPro" id="IPR036909">
    <property type="entry name" value="Cyt_c-like_dom_sf"/>
</dbReference>
<gene>
    <name evidence="3" type="ORF">MNBD_NITROSPINAE01-1722</name>
</gene>
<dbReference type="GO" id="GO:0020037">
    <property type="term" value="F:heme binding"/>
    <property type="evidence" value="ECO:0007669"/>
    <property type="project" value="InterPro"/>
</dbReference>
<dbReference type="GO" id="GO:0009055">
    <property type="term" value="F:electron transfer activity"/>
    <property type="evidence" value="ECO:0007669"/>
    <property type="project" value="InterPro"/>
</dbReference>
<dbReference type="EMBL" id="UOGC01000018">
    <property type="protein sequence ID" value="VAX15661.1"/>
    <property type="molecule type" value="Genomic_DNA"/>
</dbReference>
<sequence>SQETAQDNAFLDSWSPGPSDSGSPHRTLSASTGSSSCMLCHQATLGFGPFTVFAIGTDLTNDHPVGVQLPNTTTYDFNTPSVTTSSLKFFDTDSDGRADSDEVRFYNTGEGYEVECASCHDPHGVPSAGAGSKFIPSFLRVSNAGSTLCLTCHTK</sequence>
<feature type="compositionally biased region" description="Low complexity" evidence="1">
    <location>
        <begin position="12"/>
        <end position="24"/>
    </location>
</feature>
<name>A0A3B1BM95_9ZZZZ</name>
<reference evidence="3" key="1">
    <citation type="submission" date="2018-06" db="EMBL/GenBank/DDBJ databases">
        <authorList>
            <person name="Zhirakovskaya E."/>
        </authorList>
    </citation>
    <scope>NUCLEOTIDE SEQUENCE</scope>
</reference>
<dbReference type="InterPro" id="IPR010177">
    <property type="entry name" value="Paired_CXXCH_1"/>
</dbReference>
<dbReference type="AlphaFoldDB" id="A0A3B1BM95"/>
<feature type="region of interest" description="Disordered" evidence="1">
    <location>
        <begin position="1"/>
        <end position="28"/>
    </location>
</feature>
<evidence type="ECO:0000313" key="3">
    <source>
        <dbReference type="EMBL" id="VAX15661.1"/>
    </source>
</evidence>
<accession>A0A3B1BM95</accession>
<feature type="non-terminal residue" evidence="3">
    <location>
        <position position="1"/>
    </location>
</feature>
<dbReference type="SUPFAM" id="SSF46626">
    <property type="entry name" value="Cytochrome c"/>
    <property type="match status" value="1"/>
</dbReference>
<organism evidence="3">
    <name type="scientific">hydrothermal vent metagenome</name>
    <dbReference type="NCBI Taxonomy" id="652676"/>
    <lineage>
        <taxon>unclassified sequences</taxon>
        <taxon>metagenomes</taxon>
        <taxon>ecological metagenomes</taxon>
    </lineage>
</organism>
<dbReference type="SUPFAM" id="SSF48695">
    <property type="entry name" value="Multiheme cytochromes"/>
    <property type="match status" value="1"/>
</dbReference>
<feature type="domain" description="Doubled CXXCH motif" evidence="2">
    <location>
        <begin position="115"/>
        <end position="155"/>
    </location>
</feature>
<evidence type="ECO:0000256" key="1">
    <source>
        <dbReference type="SAM" id="MobiDB-lite"/>
    </source>
</evidence>
<proteinExistence type="predicted"/>
<dbReference type="InterPro" id="IPR036280">
    <property type="entry name" value="Multihaem_cyt_sf"/>
</dbReference>